<sequence length="576" mass="64076">MSNDNHPPKTSRMDCIKLIVVTPTKGLANNIVKRLKEDLGLTAFAYTSENVSMKRRAGIDLVKEITSGQYHLPGPPLLSVCSTLGFSSSRFHLIRRSNECPNTKIILETLTSAIGGTEFPQLIPYLNQRRKTVIHARTIDLSYRIFMFLFNHTPTSSNPLRRIRMYNSLASEKYNEKTIDLLDSDPHCQIVIATKALSLGIHAEELRDSIAVGTADTQDNGKQDAGRAGRKEGIIARRIIFTTTTELNKVNKIVKASGEVSVAAVSKVKQTTRAGKDTTKPLDPAKVVFLAEKVCRVACENVIYDNPPPETSRMDCIQAQRPVPCDLCCTRYKLPYNPCQFPSSSDETTLPPFTVPSTASKTRKPRKKADNLKKVELEEVERALATYEQQLYAEERLVAPHRYRPRSLYFPNALQEAIASDLLKIKSRAALNVILASNSWPFIESQGSNLFDYISSLQKTVHSQRKVKSKKSTKKSKSLSDLSDGLSDIEKSSSDIDAVNLPPLNPSKRVALAPANNQPHAKRKPQPRQAQQSLAEAESYYARPVGKSYARAQGSVENAPPFAGVQRRSTRLQKKM</sequence>
<evidence type="ECO:0000313" key="3">
    <source>
        <dbReference type="Proteomes" id="UP000799118"/>
    </source>
</evidence>
<dbReference type="Proteomes" id="UP000799118">
    <property type="component" value="Unassembled WGS sequence"/>
</dbReference>
<feature type="compositionally biased region" description="Basic residues" evidence="1">
    <location>
        <begin position="462"/>
        <end position="477"/>
    </location>
</feature>
<dbReference type="AlphaFoldDB" id="A0A6A4HZM6"/>
<reference evidence="2" key="1">
    <citation type="journal article" date="2019" name="Environ. Microbiol.">
        <title>Fungal ecological strategies reflected in gene transcription - a case study of two litter decomposers.</title>
        <authorList>
            <person name="Barbi F."/>
            <person name="Kohler A."/>
            <person name="Barry K."/>
            <person name="Baskaran P."/>
            <person name="Daum C."/>
            <person name="Fauchery L."/>
            <person name="Ihrmark K."/>
            <person name="Kuo A."/>
            <person name="LaButti K."/>
            <person name="Lipzen A."/>
            <person name="Morin E."/>
            <person name="Grigoriev I.V."/>
            <person name="Henrissat B."/>
            <person name="Lindahl B."/>
            <person name="Martin F."/>
        </authorList>
    </citation>
    <scope>NUCLEOTIDE SEQUENCE</scope>
    <source>
        <strain evidence="2">JB14</strain>
    </source>
</reference>
<dbReference type="OrthoDB" id="3260945at2759"/>
<name>A0A6A4HZM6_9AGAR</name>
<protein>
    <submittedName>
        <fullName evidence="2">Uncharacterized protein</fullName>
    </submittedName>
</protein>
<keyword evidence="3" id="KW-1185">Reference proteome</keyword>
<organism evidence="2 3">
    <name type="scientific">Gymnopus androsaceus JB14</name>
    <dbReference type="NCBI Taxonomy" id="1447944"/>
    <lineage>
        <taxon>Eukaryota</taxon>
        <taxon>Fungi</taxon>
        <taxon>Dikarya</taxon>
        <taxon>Basidiomycota</taxon>
        <taxon>Agaricomycotina</taxon>
        <taxon>Agaricomycetes</taxon>
        <taxon>Agaricomycetidae</taxon>
        <taxon>Agaricales</taxon>
        <taxon>Marasmiineae</taxon>
        <taxon>Omphalotaceae</taxon>
        <taxon>Gymnopus</taxon>
    </lineage>
</organism>
<dbReference type="SUPFAM" id="SSF52540">
    <property type="entry name" value="P-loop containing nucleoside triphosphate hydrolases"/>
    <property type="match status" value="1"/>
</dbReference>
<feature type="region of interest" description="Disordered" evidence="1">
    <location>
        <begin position="344"/>
        <end position="370"/>
    </location>
</feature>
<proteinExistence type="predicted"/>
<dbReference type="InterPro" id="IPR027417">
    <property type="entry name" value="P-loop_NTPase"/>
</dbReference>
<feature type="region of interest" description="Disordered" evidence="1">
    <location>
        <begin position="552"/>
        <end position="576"/>
    </location>
</feature>
<feature type="region of interest" description="Disordered" evidence="1">
    <location>
        <begin position="462"/>
        <end position="538"/>
    </location>
</feature>
<gene>
    <name evidence="2" type="ORF">BT96DRAFT_937108</name>
</gene>
<dbReference type="CDD" id="cd18785">
    <property type="entry name" value="SF2_C"/>
    <property type="match status" value="1"/>
</dbReference>
<dbReference type="Gene3D" id="3.40.50.300">
    <property type="entry name" value="P-loop containing nucleotide triphosphate hydrolases"/>
    <property type="match status" value="1"/>
</dbReference>
<dbReference type="EMBL" id="ML769433">
    <property type="protein sequence ID" value="KAE9402648.1"/>
    <property type="molecule type" value="Genomic_DNA"/>
</dbReference>
<accession>A0A6A4HZM6</accession>
<evidence type="ECO:0000313" key="2">
    <source>
        <dbReference type="EMBL" id="KAE9402648.1"/>
    </source>
</evidence>
<evidence type="ECO:0000256" key="1">
    <source>
        <dbReference type="SAM" id="MobiDB-lite"/>
    </source>
</evidence>